<reference evidence="2" key="1">
    <citation type="submission" date="2022-10" db="EMBL/GenBank/DDBJ databases">
        <title>Tapping the CABI collections for fungal endophytes: first genome assemblies for Collariella, Neodidymelliopsis, Ascochyta clinopodiicola, Didymella pomorum, Didymosphaeria variabile, Neocosmospora piperis and Neocucurbitaria cava.</title>
        <authorList>
            <person name="Hill R."/>
        </authorList>
    </citation>
    <scope>NUCLEOTIDE SEQUENCE</scope>
    <source>
        <strain evidence="2">IMI 360193</strain>
    </source>
</reference>
<name>A0A9W9C098_9PLEO</name>
<dbReference type="AlphaFoldDB" id="A0A9W9C098"/>
<dbReference type="EMBL" id="JAPEUV010000042">
    <property type="protein sequence ID" value="KAJ4337108.1"/>
    <property type="molecule type" value="Genomic_DNA"/>
</dbReference>
<evidence type="ECO:0000313" key="2">
    <source>
        <dbReference type="EMBL" id="KAJ4337108.1"/>
    </source>
</evidence>
<organism evidence="2 3">
    <name type="scientific">Didymella glomerata</name>
    <dbReference type="NCBI Taxonomy" id="749621"/>
    <lineage>
        <taxon>Eukaryota</taxon>
        <taxon>Fungi</taxon>
        <taxon>Dikarya</taxon>
        <taxon>Ascomycota</taxon>
        <taxon>Pezizomycotina</taxon>
        <taxon>Dothideomycetes</taxon>
        <taxon>Pleosporomycetidae</taxon>
        <taxon>Pleosporales</taxon>
        <taxon>Pleosporineae</taxon>
        <taxon>Didymellaceae</taxon>
        <taxon>Didymella</taxon>
    </lineage>
</organism>
<keyword evidence="3" id="KW-1185">Reference proteome</keyword>
<evidence type="ECO:0000256" key="1">
    <source>
        <dbReference type="SAM" id="MobiDB-lite"/>
    </source>
</evidence>
<evidence type="ECO:0000313" key="3">
    <source>
        <dbReference type="Proteomes" id="UP001140562"/>
    </source>
</evidence>
<accession>A0A9W9C098</accession>
<dbReference type="Proteomes" id="UP001140562">
    <property type="component" value="Unassembled WGS sequence"/>
</dbReference>
<comment type="caution">
    <text evidence="2">The sequence shown here is derived from an EMBL/GenBank/DDBJ whole genome shotgun (WGS) entry which is preliminary data.</text>
</comment>
<gene>
    <name evidence="2" type="ORF">N0V87_004961</name>
</gene>
<protein>
    <submittedName>
        <fullName evidence="2">Uncharacterized protein</fullName>
    </submittedName>
</protein>
<proteinExistence type="predicted"/>
<sequence>MSDIDMTDSREHGWDESDESQINDELERRHYNCVDDFEAKDLTLPLLPDDVQLPSYFAMYNEGIDKHRPKPDEDSFYVSKYQIFNGIFKVEGDADPGAGVGMATLCDMLEYSVIEGAN</sequence>
<feature type="region of interest" description="Disordered" evidence="1">
    <location>
        <begin position="1"/>
        <end position="25"/>
    </location>
</feature>